<gene>
    <name evidence="3" type="ORF">EDS130_LOCUS27752</name>
    <name evidence="4" type="ORF">XAT740_LOCUS40504</name>
</gene>
<evidence type="ECO:0000313" key="6">
    <source>
        <dbReference type="Proteomes" id="UP000663852"/>
    </source>
</evidence>
<dbReference type="EMBL" id="CAJNOJ010000177">
    <property type="protein sequence ID" value="CAF1246754.1"/>
    <property type="molecule type" value="Genomic_DNA"/>
</dbReference>
<evidence type="ECO:0000313" key="5">
    <source>
        <dbReference type="Proteomes" id="UP000663828"/>
    </source>
</evidence>
<dbReference type="Proteomes" id="UP000663852">
    <property type="component" value="Unassembled WGS sequence"/>
</dbReference>
<dbReference type="OrthoDB" id="9990802at2759"/>
<dbReference type="Pfam" id="PF00621">
    <property type="entry name" value="RhoGEF"/>
    <property type="match status" value="1"/>
</dbReference>
<dbReference type="GO" id="GO:0005085">
    <property type="term" value="F:guanyl-nucleotide exchange factor activity"/>
    <property type="evidence" value="ECO:0007669"/>
    <property type="project" value="InterPro"/>
</dbReference>
<sequence length="410" mass="47283">MKFCCTSGISSKQRKSLNKTNEKKMKKSKEKINHSLLSSSSSSSSIYYTNMSMPAIKKYDSGFSETATTISSSTQHTETLLEHIYSYEKIYYEHLKQYIIKYSRPLRRYLNPDEIVDLFQNIEKISAISESILRQCEKLLDGENMSDIPVSVIYQSWSGVMIDSYNGYLSRCVQAQTALKQYQNKIAYFLQIPMEYIVREITEFIFLPVQHICNINDLLQSYIIEHPPVTHSIDWKIVEDVRLLTRQANVILQSSGVNQHDNTVSTMESSIYYAPNVTLETSQDTTLQSEILPTVVLQRMNKEPWTPKRIDLLNGRLNLTHIDGTNVSSSSTSFSLANVVHIQEDQSNEELRIVIAGSTNKSSKNTSVKMMRLRLRFEHKSEYTIWLHWLNNAIQQAKDQSWSKKNELVI</sequence>
<feature type="region of interest" description="Disordered" evidence="1">
    <location>
        <begin position="15"/>
        <end position="42"/>
    </location>
</feature>
<dbReference type="Proteomes" id="UP000663828">
    <property type="component" value="Unassembled WGS sequence"/>
</dbReference>
<dbReference type="SUPFAM" id="SSF48065">
    <property type="entry name" value="DBL homology domain (DH-domain)"/>
    <property type="match status" value="1"/>
</dbReference>
<evidence type="ECO:0000313" key="3">
    <source>
        <dbReference type="EMBL" id="CAF1246754.1"/>
    </source>
</evidence>
<dbReference type="Gene3D" id="1.20.900.10">
    <property type="entry name" value="Dbl homology (DH) domain"/>
    <property type="match status" value="1"/>
</dbReference>
<reference evidence="3" key="1">
    <citation type="submission" date="2021-02" db="EMBL/GenBank/DDBJ databases">
        <authorList>
            <person name="Nowell W R."/>
        </authorList>
    </citation>
    <scope>NUCLEOTIDE SEQUENCE</scope>
</reference>
<evidence type="ECO:0000313" key="4">
    <source>
        <dbReference type="EMBL" id="CAF1516089.1"/>
    </source>
</evidence>
<dbReference type="InterPro" id="IPR035899">
    <property type="entry name" value="DBL_dom_sf"/>
</dbReference>
<evidence type="ECO:0000256" key="1">
    <source>
        <dbReference type="SAM" id="MobiDB-lite"/>
    </source>
</evidence>
<evidence type="ECO:0000259" key="2">
    <source>
        <dbReference type="PROSITE" id="PS50010"/>
    </source>
</evidence>
<organism evidence="3 6">
    <name type="scientific">Adineta ricciae</name>
    <name type="common">Rotifer</name>
    <dbReference type="NCBI Taxonomy" id="249248"/>
    <lineage>
        <taxon>Eukaryota</taxon>
        <taxon>Metazoa</taxon>
        <taxon>Spiralia</taxon>
        <taxon>Gnathifera</taxon>
        <taxon>Rotifera</taxon>
        <taxon>Eurotatoria</taxon>
        <taxon>Bdelloidea</taxon>
        <taxon>Adinetida</taxon>
        <taxon>Adinetidae</taxon>
        <taxon>Adineta</taxon>
    </lineage>
</organism>
<dbReference type="InterPro" id="IPR000219">
    <property type="entry name" value="DH_dom"/>
</dbReference>
<proteinExistence type="predicted"/>
<dbReference type="AlphaFoldDB" id="A0A814ZQE3"/>
<dbReference type="PROSITE" id="PS50010">
    <property type="entry name" value="DH_2"/>
    <property type="match status" value="1"/>
</dbReference>
<feature type="domain" description="DH" evidence="2">
    <location>
        <begin position="76"/>
        <end position="251"/>
    </location>
</feature>
<keyword evidence="5" id="KW-1185">Reference proteome</keyword>
<accession>A0A814ZQE3</accession>
<dbReference type="EMBL" id="CAJNOR010004614">
    <property type="protein sequence ID" value="CAF1516089.1"/>
    <property type="molecule type" value="Genomic_DNA"/>
</dbReference>
<comment type="caution">
    <text evidence="3">The sequence shown here is derived from an EMBL/GenBank/DDBJ whole genome shotgun (WGS) entry which is preliminary data.</text>
</comment>
<protein>
    <recommendedName>
        <fullName evidence="2">DH domain-containing protein</fullName>
    </recommendedName>
</protein>
<name>A0A814ZQE3_ADIRI</name>